<keyword evidence="1" id="KW-1133">Transmembrane helix</keyword>
<reference evidence="2 3" key="1">
    <citation type="submission" date="2019-12" db="EMBL/GenBank/DDBJ databases">
        <title>Full genome sequence of a Bacillus safensis strain isolated from commercially available natto in Indonesia.</title>
        <authorList>
            <person name="Yoshida M."/>
            <person name="Uomi M."/>
            <person name="Waturangi D."/>
            <person name="Ekaputri J.J."/>
            <person name="Setiamarga D.H.E."/>
        </authorList>
    </citation>
    <scope>NUCLEOTIDE SEQUENCE [LARGE SCALE GENOMIC DNA]</scope>
    <source>
        <strain evidence="2 3">IDN1</strain>
    </source>
</reference>
<organism evidence="2 3">
    <name type="scientific">Bacillus safensis</name>
    <dbReference type="NCBI Taxonomy" id="561879"/>
    <lineage>
        <taxon>Bacteria</taxon>
        <taxon>Bacillati</taxon>
        <taxon>Bacillota</taxon>
        <taxon>Bacilli</taxon>
        <taxon>Bacillales</taxon>
        <taxon>Bacillaceae</taxon>
        <taxon>Bacillus</taxon>
    </lineage>
</organism>
<proteinExistence type="predicted"/>
<sequence>MKGSRVEFIDSLRGFSLLGILIVNMLNFQYDYDFEKMFDSSFWGQEFGVYVTEFFVPRVFFYPIFFFFVWVFFYQAD</sequence>
<protein>
    <submittedName>
        <fullName evidence="2">Uncharacterized protein</fullName>
    </submittedName>
</protein>
<accession>A0A5S9M1Y2</accession>
<dbReference type="AlphaFoldDB" id="A0A5S9M1Y2"/>
<keyword evidence="1" id="KW-0472">Membrane</keyword>
<keyword evidence="1" id="KW-0812">Transmembrane</keyword>
<dbReference type="EMBL" id="AP021906">
    <property type="protein sequence ID" value="BBP86722.1"/>
    <property type="molecule type" value="Genomic_DNA"/>
</dbReference>
<evidence type="ECO:0000256" key="1">
    <source>
        <dbReference type="SAM" id="Phobius"/>
    </source>
</evidence>
<name>A0A5S9M1Y2_BACIA</name>
<evidence type="ECO:0000313" key="2">
    <source>
        <dbReference type="EMBL" id="BBP86722.1"/>
    </source>
</evidence>
<feature type="transmembrane region" description="Helical" evidence="1">
    <location>
        <begin position="50"/>
        <end position="73"/>
    </location>
</feature>
<dbReference type="Proteomes" id="UP000464658">
    <property type="component" value="Chromosome"/>
</dbReference>
<gene>
    <name evidence="2" type="ORF">BsIDN1_03400</name>
</gene>
<feature type="transmembrane region" description="Helical" evidence="1">
    <location>
        <begin position="12"/>
        <end position="30"/>
    </location>
</feature>
<evidence type="ECO:0000313" key="3">
    <source>
        <dbReference type="Proteomes" id="UP000464658"/>
    </source>
</evidence>